<dbReference type="AlphaFoldDB" id="A0AAP5V046"/>
<name>A0AAP5V046_9BURK</name>
<dbReference type="EMBL" id="JANSLM010000018">
    <property type="protein sequence ID" value="MDT8842637.1"/>
    <property type="molecule type" value="Genomic_DNA"/>
</dbReference>
<evidence type="ECO:0000313" key="4">
    <source>
        <dbReference type="Proteomes" id="UP001246473"/>
    </source>
</evidence>
<evidence type="ECO:0000313" key="3">
    <source>
        <dbReference type="Proteomes" id="UP000032614"/>
    </source>
</evidence>
<dbReference type="GeneID" id="66513560"/>
<proteinExistence type="predicted"/>
<evidence type="ECO:0000313" key="1">
    <source>
        <dbReference type="EMBL" id="AJZ56683.1"/>
    </source>
</evidence>
<gene>
    <name evidence="1" type="ORF">OI25_7215</name>
    <name evidence="2" type="ORF">ParKJ_34945</name>
</gene>
<dbReference type="KEGG" id="bfn:OI25_7215"/>
<dbReference type="Proteomes" id="UP001246473">
    <property type="component" value="Unassembled WGS sequence"/>
</dbReference>
<organism evidence="2 4">
    <name type="scientific">Paraburkholderia fungorum</name>
    <dbReference type="NCBI Taxonomy" id="134537"/>
    <lineage>
        <taxon>Bacteria</taxon>
        <taxon>Pseudomonadati</taxon>
        <taxon>Pseudomonadota</taxon>
        <taxon>Betaproteobacteria</taxon>
        <taxon>Burkholderiales</taxon>
        <taxon>Burkholderiaceae</taxon>
        <taxon>Paraburkholderia</taxon>
    </lineage>
</organism>
<dbReference type="Proteomes" id="UP000032614">
    <property type="component" value="Chromosome 3"/>
</dbReference>
<evidence type="ECO:0000313" key="2">
    <source>
        <dbReference type="EMBL" id="MDT8842637.1"/>
    </source>
</evidence>
<reference evidence="1 3" key="1">
    <citation type="journal article" date="2015" name="Genome Announc.">
        <title>Complete genome sequences for 59 burkholderia isolates, both pathogenic and near neighbor.</title>
        <authorList>
            <person name="Johnson S.L."/>
            <person name="Bishop-Lilly K.A."/>
            <person name="Ladner J.T."/>
            <person name="Daligault H.E."/>
            <person name="Davenport K.W."/>
            <person name="Jaissle J."/>
            <person name="Frey K.G."/>
            <person name="Koroleva G.I."/>
            <person name="Bruce D.C."/>
            <person name="Coyne S.R."/>
            <person name="Broomall S.M."/>
            <person name="Li P.E."/>
            <person name="Teshima H."/>
            <person name="Gibbons H.S."/>
            <person name="Palacios G.F."/>
            <person name="Rosenzweig C.N."/>
            <person name="Redden C.L."/>
            <person name="Xu Y."/>
            <person name="Minogue T.D."/>
            <person name="Chain P.S."/>
        </authorList>
    </citation>
    <scope>NUCLEOTIDE SEQUENCE [LARGE SCALE GENOMIC DNA]</scope>
    <source>
        <strain evidence="1 3">ATCC BAA-463</strain>
    </source>
</reference>
<sequence>MSETLSAVIGDAFGLAGWPAGNVAGLALKKLLDARLGRARDILLAELSVGAISQAEAATDESVAIIYRYLRSAQEGAARLNLRLLAAVFTGQVKDGAIAADQFLYYADILASLKRDELIILGSLLRVSNEIGHDKPPRELQMRVLAELVPDPFKTVEDYSAAAGALQRTGLVASVLPGQNFGSGGGVIFKPTSLLSKLNDLAEIEGVLDRSNG</sequence>
<dbReference type="RefSeq" id="WP_046564661.1">
    <property type="nucleotide sequence ID" value="NZ_CP010025.1"/>
</dbReference>
<reference evidence="2" key="2">
    <citation type="submission" date="2022-08" db="EMBL/GenBank/DDBJ databases">
        <authorList>
            <person name="Kim S.-J."/>
        </authorList>
    </citation>
    <scope>NUCLEOTIDE SEQUENCE</scope>
    <source>
        <strain evidence="2">KJ</strain>
    </source>
</reference>
<protein>
    <submittedName>
        <fullName evidence="2">Uncharacterized protein</fullName>
    </submittedName>
</protein>
<dbReference type="EMBL" id="CP010025">
    <property type="protein sequence ID" value="AJZ56683.1"/>
    <property type="molecule type" value="Genomic_DNA"/>
</dbReference>
<accession>A0AAP5V046</accession>